<dbReference type="RefSeq" id="WP_046098269.1">
    <property type="nucleotide sequence ID" value="NZ_CP081939.1"/>
</dbReference>
<dbReference type="InterPro" id="IPR007684">
    <property type="entry name" value="Znf_Ogr/Delta"/>
</dbReference>
<reference evidence="2 3" key="1">
    <citation type="journal article" date="2022" name="Front. Microbiol.">
        <title>Commensal bacteria contribute to the growth of multidrug-resistant Avibacterium paragallinarum in chickens.</title>
        <authorList>
            <person name="Zhu J."/>
            <person name="Chen Y."/>
            <person name="Wu Y."/>
            <person name="Wang Y."/>
            <person name="Zhu K."/>
        </authorList>
    </citation>
    <scope>NUCLEOTIDE SEQUENCE [LARGE SCALE GENOMIC DNA]</scope>
    <source>
        <strain evidence="2 3">AV25</strain>
    </source>
</reference>
<evidence type="ECO:0000313" key="2">
    <source>
        <dbReference type="EMBL" id="MEE6041454.1"/>
    </source>
</evidence>
<gene>
    <name evidence="2" type="ORF">M5S13_06070</name>
</gene>
<evidence type="ECO:0000313" key="3">
    <source>
        <dbReference type="Proteomes" id="UP001347884"/>
    </source>
</evidence>
<feature type="domain" description="Zinc finger Ogr/Delta-type" evidence="1">
    <location>
        <begin position="9"/>
        <end position="54"/>
    </location>
</feature>
<dbReference type="Proteomes" id="UP001347884">
    <property type="component" value="Unassembled WGS sequence"/>
</dbReference>
<dbReference type="Pfam" id="PF04606">
    <property type="entry name" value="Ogr_Delta"/>
    <property type="match status" value="1"/>
</dbReference>
<proteinExistence type="predicted"/>
<keyword evidence="3" id="KW-1185">Reference proteome</keyword>
<name>A0ABU7QHS1_AVIPA</name>
<sequence length="87" mass="10069">MARTVDIYCNVCKSKAVITKADRIHKTDFNRLYCSCCNPKCQHKFVVNQEFSHTTKTSLLTKKNFLKLLIGQLSEDDKEELRQELSA</sequence>
<dbReference type="EMBL" id="JAMDKF010000010">
    <property type="protein sequence ID" value="MEE6041454.1"/>
    <property type="molecule type" value="Genomic_DNA"/>
</dbReference>
<evidence type="ECO:0000259" key="1">
    <source>
        <dbReference type="Pfam" id="PF04606"/>
    </source>
</evidence>
<comment type="caution">
    <text evidence="2">The sequence shown here is derived from an EMBL/GenBank/DDBJ whole genome shotgun (WGS) entry which is preliminary data.</text>
</comment>
<organism evidence="2 3">
    <name type="scientific">Avibacterium paragallinarum</name>
    <name type="common">Haemophilus gallinarum</name>
    <dbReference type="NCBI Taxonomy" id="728"/>
    <lineage>
        <taxon>Bacteria</taxon>
        <taxon>Pseudomonadati</taxon>
        <taxon>Pseudomonadota</taxon>
        <taxon>Gammaproteobacteria</taxon>
        <taxon>Pasteurellales</taxon>
        <taxon>Pasteurellaceae</taxon>
        <taxon>Avibacterium</taxon>
    </lineage>
</organism>
<protein>
    <submittedName>
        <fullName evidence="2">Ogr/Delta-like zinc finger family protein</fullName>
    </submittedName>
</protein>
<accession>A0ABU7QHS1</accession>